<dbReference type="EMBL" id="JO841516">
    <property type="protein sequence ID" value="AEO33133.1"/>
    <property type="molecule type" value="mRNA"/>
</dbReference>
<feature type="compositionally biased region" description="Acidic residues" evidence="1">
    <location>
        <begin position="170"/>
        <end position="179"/>
    </location>
</feature>
<dbReference type="GO" id="GO:0030331">
    <property type="term" value="F:nuclear estrogen receptor binding"/>
    <property type="evidence" value="ECO:0007669"/>
    <property type="project" value="TreeGrafter"/>
</dbReference>
<feature type="non-terminal residue" evidence="2">
    <location>
        <position position="1"/>
    </location>
</feature>
<protein>
    <submittedName>
        <fullName evidence="2">Uncharacterized protein</fullName>
    </submittedName>
</protein>
<feature type="compositionally biased region" description="Polar residues" evidence="1">
    <location>
        <begin position="230"/>
        <end position="242"/>
    </location>
</feature>
<name>G3MI15_AMBMU</name>
<dbReference type="GO" id="GO:0033148">
    <property type="term" value="P:positive regulation of intracellular estrogen receptor signaling pathway"/>
    <property type="evidence" value="ECO:0007669"/>
    <property type="project" value="TreeGrafter"/>
</dbReference>
<feature type="compositionally biased region" description="Basic and acidic residues" evidence="1">
    <location>
        <begin position="219"/>
        <end position="229"/>
    </location>
</feature>
<sequence length="242" mass="27222">DSGSPQRHRGDHSAARPAAACGRETSNISRDPNNTKVGITTLQFRVSDGGCYKFRAWIRVFPYFIARTAPLACLIIGTPAMDVSEEDWKVNCSDEEKYLPPRDDLGIGCSDWEPKPDEIARLYATLAEKGLLDLEWQCPGRRSPSVHSNESDGADRRAVEENETKTSEPNEFDFDDEGPDPNCSPKITPRRRAAPATSAQKRVAKFDKVVFDVRRQRELDAIDKIEQRRQPQQMESASSNKR</sequence>
<feature type="region of interest" description="Disordered" evidence="1">
    <location>
        <begin position="219"/>
        <end position="242"/>
    </location>
</feature>
<proteinExistence type="evidence at transcript level"/>
<feature type="region of interest" description="Disordered" evidence="1">
    <location>
        <begin position="141"/>
        <end position="207"/>
    </location>
</feature>
<dbReference type="GO" id="GO:1902808">
    <property type="term" value="P:positive regulation of cell cycle G1/S phase transition"/>
    <property type="evidence" value="ECO:0007669"/>
    <property type="project" value="TreeGrafter"/>
</dbReference>
<feature type="compositionally biased region" description="Polar residues" evidence="1">
    <location>
        <begin position="24"/>
        <end position="34"/>
    </location>
</feature>
<organism evidence="2">
    <name type="scientific">Amblyomma maculatum</name>
    <name type="common">Gulf Coast tick</name>
    <dbReference type="NCBI Taxonomy" id="34609"/>
    <lineage>
        <taxon>Eukaryota</taxon>
        <taxon>Metazoa</taxon>
        <taxon>Ecdysozoa</taxon>
        <taxon>Arthropoda</taxon>
        <taxon>Chelicerata</taxon>
        <taxon>Arachnida</taxon>
        <taxon>Acari</taxon>
        <taxon>Parasitiformes</taxon>
        <taxon>Ixodida</taxon>
        <taxon>Ixodoidea</taxon>
        <taxon>Ixodidae</taxon>
        <taxon>Amblyomminae</taxon>
        <taxon>Amblyomma</taxon>
    </lineage>
</organism>
<dbReference type="Pfam" id="PF15364">
    <property type="entry name" value="PAXIP1_C"/>
    <property type="match status" value="1"/>
</dbReference>
<evidence type="ECO:0000256" key="1">
    <source>
        <dbReference type="SAM" id="MobiDB-lite"/>
    </source>
</evidence>
<feature type="region of interest" description="Disordered" evidence="1">
    <location>
        <begin position="1"/>
        <end position="34"/>
    </location>
</feature>
<feature type="compositionally biased region" description="Basic residues" evidence="1">
    <location>
        <begin position="1"/>
        <end position="10"/>
    </location>
</feature>
<dbReference type="PANTHER" id="PTHR28467:SF1">
    <property type="entry name" value="PAXIP1-ASSOCIATED GLUTAMATE-RICH PROTEIN 1"/>
    <property type="match status" value="1"/>
</dbReference>
<dbReference type="GO" id="GO:0044666">
    <property type="term" value="C:MLL3/4 complex"/>
    <property type="evidence" value="ECO:0007669"/>
    <property type="project" value="TreeGrafter"/>
</dbReference>
<reference evidence="2" key="1">
    <citation type="journal article" date="2011" name="PLoS ONE">
        <title>A deep insight into the sialotranscriptome of the gulf coast tick, Amblyomma maculatum.</title>
        <authorList>
            <person name="Karim S."/>
            <person name="Singh P."/>
            <person name="Ribeiro J.M."/>
        </authorList>
    </citation>
    <scope>NUCLEOTIDE SEQUENCE</scope>
    <source>
        <tissue evidence="2">Salivary gland</tissue>
    </source>
</reference>
<evidence type="ECO:0000313" key="2">
    <source>
        <dbReference type="EMBL" id="AEO33133.1"/>
    </source>
</evidence>
<dbReference type="InterPro" id="IPR028213">
    <property type="entry name" value="PA1"/>
</dbReference>
<dbReference type="PANTHER" id="PTHR28467">
    <property type="entry name" value="PAXIP1-ASSOCIATED GLUTAMATE-RICH PROTEIN 1"/>
    <property type="match status" value="1"/>
</dbReference>
<dbReference type="AlphaFoldDB" id="G3MI15"/>
<feature type="compositionally biased region" description="Basic and acidic residues" evidence="1">
    <location>
        <begin position="149"/>
        <end position="168"/>
    </location>
</feature>
<accession>G3MI15</accession>